<dbReference type="EMBL" id="BLAY01000020">
    <property type="protein sequence ID" value="GET36948.1"/>
    <property type="molecule type" value="Genomic_DNA"/>
</dbReference>
<name>A0AAV3X4F3_9CYAN</name>
<dbReference type="RefSeq" id="WP_226577570.1">
    <property type="nucleotide sequence ID" value="NZ_BLAY01000020.1"/>
</dbReference>
<evidence type="ECO:0000313" key="1">
    <source>
        <dbReference type="EMBL" id="GET36948.1"/>
    </source>
</evidence>
<proteinExistence type="predicted"/>
<accession>A0AAV3X4F3</accession>
<gene>
    <name evidence="1" type="ORF">MiSe_17010</name>
</gene>
<dbReference type="Proteomes" id="UP001050975">
    <property type="component" value="Unassembled WGS sequence"/>
</dbReference>
<protein>
    <submittedName>
        <fullName evidence="1">Uncharacterized protein</fullName>
    </submittedName>
</protein>
<evidence type="ECO:0000313" key="2">
    <source>
        <dbReference type="Proteomes" id="UP001050975"/>
    </source>
</evidence>
<comment type="caution">
    <text evidence="1">The sequence shown here is derived from an EMBL/GenBank/DDBJ whole genome shotgun (WGS) entry which is preliminary data.</text>
</comment>
<keyword evidence="2" id="KW-1185">Reference proteome</keyword>
<dbReference type="AlphaFoldDB" id="A0AAV3X4F3"/>
<reference evidence="1" key="1">
    <citation type="submission" date="2019-10" db="EMBL/GenBank/DDBJ databases">
        <title>Draft genome sequece of Microseira wollei NIES-4236.</title>
        <authorList>
            <person name="Yamaguchi H."/>
            <person name="Suzuki S."/>
            <person name="Kawachi M."/>
        </authorList>
    </citation>
    <scope>NUCLEOTIDE SEQUENCE</scope>
    <source>
        <strain evidence="1">NIES-4236</strain>
    </source>
</reference>
<organism evidence="1 2">
    <name type="scientific">Microseira wollei NIES-4236</name>
    <dbReference type="NCBI Taxonomy" id="2530354"/>
    <lineage>
        <taxon>Bacteria</taxon>
        <taxon>Bacillati</taxon>
        <taxon>Cyanobacteriota</taxon>
        <taxon>Cyanophyceae</taxon>
        <taxon>Oscillatoriophycideae</taxon>
        <taxon>Aerosakkonematales</taxon>
        <taxon>Aerosakkonemataceae</taxon>
        <taxon>Microseira</taxon>
    </lineage>
</organism>
<sequence length="77" mass="8720">MGKAKELIEKFGLGDCTVEEVLKQYGGKCRNQINRSVWGTKLSELVKCAQEERDKDCISAVKILSQLDRLQDKRHPG</sequence>